<accession>A0A2K8P559</accession>
<name>A0A2K8P559_9MOLU</name>
<keyword evidence="2" id="KW-1185">Reference proteome</keyword>
<gene>
    <name evidence="1" type="ORF">MTABA_v1c06440</name>
</gene>
<dbReference type="AlphaFoldDB" id="A0A2K8P559"/>
<evidence type="ECO:0000313" key="1">
    <source>
        <dbReference type="EMBL" id="ATZ21836.1"/>
    </source>
</evidence>
<dbReference type="Proteomes" id="UP000232223">
    <property type="component" value="Chromosome"/>
</dbReference>
<organism evidence="1 2">
    <name type="scientific">Mesoplasma tabanidae</name>
    <dbReference type="NCBI Taxonomy" id="219745"/>
    <lineage>
        <taxon>Bacteria</taxon>
        <taxon>Bacillati</taxon>
        <taxon>Mycoplasmatota</taxon>
        <taxon>Mollicutes</taxon>
        <taxon>Entomoplasmatales</taxon>
        <taxon>Entomoplasmataceae</taxon>
        <taxon>Mesoplasma</taxon>
    </lineage>
</organism>
<dbReference type="KEGG" id="mtab:MTABA_v1c06440"/>
<evidence type="ECO:0000313" key="2">
    <source>
        <dbReference type="Proteomes" id="UP000232223"/>
    </source>
</evidence>
<dbReference type="RefSeq" id="WP_100679758.1">
    <property type="nucleotide sequence ID" value="NZ_CP024969.1"/>
</dbReference>
<dbReference type="OrthoDB" id="391995at2"/>
<protein>
    <submittedName>
        <fullName evidence="1">Uncharacterized protein</fullName>
    </submittedName>
</protein>
<sequence length="376" mass="44520">MIIQSEQKINTDIIVDNIISNSNQSFLSPEIVFFNKPYTINKNSYYKMLVCLNLNPNMADLSQYKEKYNIANLDFKLYTSDLKEIKPVTAISKNYLIDNENKLFFEFEIPVALKQEHYINLTFGLSHDFNTLNYRSKGIIKINPKFVKKDDEININLVNYLTYYDIKNKNKMWTSECLLEANVNLKFNNLEVNKYYDEFSEININFAEKNQHLINHNQLLMYEIQQIKNNKIFPAVKLNDFKLNDEIQFKNYYAGNFEPKLLESLGVYKVVYLEKSLLDEKNKKVILNEGEKGLYFNPFNWSKKQSINLNLEVFGENLIFPIPIKSYSNFQLIDSLKFEIIKSNKFIYKFNSEFWNILILLTSDEIKEALKLYEVS</sequence>
<reference evidence="1 2" key="1">
    <citation type="submission" date="2017-11" db="EMBL/GenBank/DDBJ databases">
        <title>Genome sequence of Mesoplasma tabanidae BARC 857 (ATCC 49584).</title>
        <authorList>
            <person name="Lo W.-S."/>
            <person name="Kuo C.-H."/>
        </authorList>
    </citation>
    <scope>NUCLEOTIDE SEQUENCE [LARGE SCALE GENOMIC DNA]</scope>
    <source>
        <strain evidence="1 2">BARC 857</strain>
    </source>
</reference>
<proteinExistence type="predicted"/>
<dbReference type="EMBL" id="CP024969">
    <property type="protein sequence ID" value="ATZ21836.1"/>
    <property type="molecule type" value="Genomic_DNA"/>
</dbReference>